<organism evidence="1 2">
    <name type="scientific">Peribacillus huizhouensis</name>
    <dbReference type="NCBI Taxonomy" id="1501239"/>
    <lineage>
        <taxon>Bacteria</taxon>
        <taxon>Bacillati</taxon>
        <taxon>Bacillota</taxon>
        <taxon>Bacilli</taxon>
        <taxon>Bacillales</taxon>
        <taxon>Bacillaceae</taxon>
        <taxon>Peribacillus</taxon>
    </lineage>
</organism>
<name>A0ABR6CR86_9BACI</name>
<accession>A0ABR6CR86</accession>
<gene>
    <name evidence="1" type="ORF">HNP81_002834</name>
</gene>
<reference evidence="1 2" key="1">
    <citation type="submission" date="2020-08" db="EMBL/GenBank/DDBJ databases">
        <title>Genomic Encyclopedia of Type Strains, Phase IV (KMG-IV): sequencing the most valuable type-strain genomes for metagenomic binning, comparative biology and taxonomic classification.</title>
        <authorList>
            <person name="Goeker M."/>
        </authorList>
    </citation>
    <scope>NUCLEOTIDE SEQUENCE [LARGE SCALE GENOMIC DNA]</scope>
    <source>
        <strain evidence="1 2">DSM 105481</strain>
    </source>
</reference>
<proteinExistence type="predicted"/>
<evidence type="ECO:0000313" key="2">
    <source>
        <dbReference type="Proteomes" id="UP000626697"/>
    </source>
</evidence>
<sequence length="61" mass="6655">MTQNNVQTFAEQTESNSKDIAELEYKFIDAIVGKPADKPSKSAEEILRDISELLAEGGVGQ</sequence>
<keyword evidence="2" id="KW-1185">Reference proteome</keyword>
<dbReference type="EMBL" id="JACJHX010000008">
    <property type="protein sequence ID" value="MBA9027544.1"/>
    <property type="molecule type" value="Genomic_DNA"/>
</dbReference>
<protein>
    <submittedName>
        <fullName evidence="1">Uncharacterized protein</fullName>
    </submittedName>
</protein>
<dbReference type="Proteomes" id="UP000626697">
    <property type="component" value="Unassembled WGS sequence"/>
</dbReference>
<dbReference type="RefSeq" id="WP_182502992.1">
    <property type="nucleotide sequence ID" value="NZ_JACJHX010000008.1"/>
</dbReference>
<comment type="caution">
    <text evidence="1">The sequence shown here is derived from an EMBL/GenBank/DDBJ whole genome shotgun (WGS) entry which is preliminary data.</text>
</comment>
<evidence type="ECO:0000313" key="1">
    <source>
        <dbReference type="EMBL" id="MBA9027544.1"/>
    </source>
</evidence>